<evidence type="ECO:0000256" key="3">
    <source>
        <dbReference type="ARBA" id="ARBA00022691"/>
    </source>
</evidence>
<keyword evidence="4" id="KW-0472">Membrane</keyword>
<proteinExistence type="predicted"/>
<gene>
    <name evidence="5" type="ORF">J1777_09135</name>
</gene>
<dbReference type="InterPro" id="IPR026170">
    <property type="entry name" value="FAM173A/B"/>
</dbReference>
<feature type="transmembrane region" description="Helical" evidence="4">
    <location>
        <begin position="63"/>
        <end position="79"/>
    </location>
</feature>
<dbReference type="Gene3D" id="3.40.50.150">
    <property type="entry name" value="Vaccinia Virus protein VP39"/>
    <property type="match status" value="1"/>
</dbReference>
<dbReference type="PANTHER" id="PTHR13610:SF9">
    <property type="entry name" value="FI06469P"/>
    <property type="match status" value="1"/>
</dbReference>
<feature type="transmembrane region" description="Helical" evidence="4">
    <location>
        <begin position="36"/>
        <end position="56"/>
    </location>
</feature>
<accession>A0A939GZ88</accession>
<evidence type="ECO:0000256" key="2">
    <source>
        <dbReference type="ARBA" id="ARBA00022679"/>
    </source>
</evidence>
<dbReference type="GO" id="GO:0016279">
    <property type="term" value="F:protein-lysine N-methyltransferase activity"/>
    <property type="evidence" value="ECO:0007669"/>
    <property type="project" value="InterPro"/>
</dbReference>
<dbReference type="EMBL" id="JAFNME010000018">
    <property type="protein sequence ID" value="MBO1249981.1"/>
    <property type="molecule type" value="Genomic_DNA"/>
</dbReference>
<keyword evidence="1 5" id="KW-0489">Methyltransferase</keyword>
<evidence type="ECO:0000313" key="5">
    <source>
        <dbReference type="EMBL" id="MBO1249981.1"/>
    </source>
</evidence>
<feature type="transmembrane region" description="Helical" evidence="4">
    <location>
        <begin position="12"/>
        <end position="30"/>
    </location>
</feature>
<reference evidence="5" key="1">
    <citation type="submission" date="2021-03" db="EMBL/GenBank/DDBJ databases">
        <title>Comamonas denitrificans.</title>
        <authorList>
            <person name="Finster K."/>
        </authorList>
    </citation>
    <scope>NUCLEOTIDE SEQUENCE</scope>
    <source>
        <strain evidence="5">MM2021_4</strain>
    </source>
</reference>
<protein>
    <submittedName>
        <fullName evidence="5">Class I SAM-dependent methyltransferase</fullName>
    </submittedName>
</protein>
<keyword evidence="6" id="KW-1185">Reference proteome</keyword>
<evidence type="ECO:0000313" key="6">
    <source>
        <dbReference type="Proteomes" id="UP000664731"/>
    </source>
</evidence>
<dbReference type="GO" id="GO:0032259">
    <property type="term" value="P:methylation"/>
    <property type="evidence" value="ECO:0007669"/>
    <property type="project" value="UniProtKB-KW"/>
</dbReference>
<organism evidence="5 6">
    <name type="scientific">Comamonas denitrificans</name>
    <dbReference type="NCBI Taxonomy" id="117506"/>
    <lineage>
        <taxon>Bacteria</taxon>
        <taxon>Pseudomonadati</taxon>
        <taxon>Pseudomonadota</taxon>
        <taxon>Betaproteobacteria</taxon>
        <taxon>Burkholderiales</taxon>
        <taxon>Comamonadaceae</taxon>
        <taxon>Comamonas</taxon>
    </lineage>
</organism>
<dbReference type="SUPFAM" id="SSF53335">
    <property type="entry name" value="S-adenosyl-L-methionine-dependent methyltransferases"/>
    <property type="match status" value="1"/>
</dbReference>
<dbReference type="Proteomes" id="UP000664731">
    <property type="component" value="Unassembled WGS sequence"/>
</dbReference>
<keyword evidence="4" id="KW-0812">Transmembrane</keyword>
<evidence type="ECO:0000256" key="1">
    <source>
        <dbReference type="ARBA" id="ARBA00022603"/>
    </source>
</evidence>
<dbReference type="RefSeq" id="WP_207575422.1">
    <property type="nucleotide sequence ID" value="NZ_JAFNME010000018.1"/>
</dbReference>
<dbReference type="InterPro" id="IPR029063">
    <property type="entry name" value="SAM-dependent_MTases_sf"/>
</dbReference>
<keyword evidence="2" id="KW-0808">Transferase</keyword>
<keyword evidence="3" id="KW-0949">S-adenosyl-L-methionine</keyword>
<dbReference type="PANTHER" id="PTHR13610">
    <property type="entry name" value="METHYLTRANSFERASE DOMAIN-CONTAINING PROTEIN"/>
    <property type="match status" value="1"/>
</dbReference>
<sequence length="295" mass="32173">MKTSFWQRGLLSLVWPLPALLVWGGAWLLFVGGQRWLPWWAAAGLAVVFSVGASLWGSTWWRRGWIAAGFPLSFAVLVAGSLPGWGWLLLLGGLLLVYPLNAWRDAPIFPTPSGALQGLAAQLALPPGAKVLDAGCGLGDGLRALRQAWPQARIHGVEWSWVLRWACALRCPWASVRQGNMWVADWGPYHLVYLFQRPESMSRAAVKSMAEMPPGAWLVSLNFPLPDTPPTLSASLPDGRAVYAYQCPIASMDAQEIAAHEAAGHTAALTPDGVMVRGQRLYPLPRRPGGRRRST</sequence>
<keyword evidence="4" id="KW-1133">Transmembrane helix</keyword>
<comment type="caution">
    <text evidence="5">The sequence shown here is derived from an EMBL/GenBank/DDBJ whole genome shotgun (WGS) entry which is preliminary data.</text>
</comment>
<name>A0A939GZ88_9BURK</name>
<dbReference type="AlphaFoldDB" id="A0A939GZ88"/>
<evidence type="ECO:0000256" key="4">
    <source>
        <dbReference type="SAM" id="Phobius"/>
    </source>
</evidence>